<reference evidence="1 2" key="1">
    <citation type="journal article" date="2017" name="Int. J. Syst. Evol. Microbiol.">
        <title>Bacillus notoginsengisoli sp. nov., a novel bacterium isolated from the rhizosphere of Panax notoginseng.</title>
        <authorList>
            <person name="Zhang M.Y."/>
            <person name="Cheng J."/>
            <person name="Cai Y."/>
            <person name="Zhang T.Y."/>
            <person name="Wu Y.Y."/>
            <person name="Manikprabhu D."/>
            <person name="Li W.J."/>
            <person name="Zhang Y.X."/>
        </authorList>
    </citation>
    <scope>NUCLEOTIDE SEQUENCE [LARGE SCALE GENOMIC DNA]</scope>
    <source>
        <strain evidence="1 2">JCM 30743</strain>
    </source>
</reference>
<dbReference type="EMBL" id="QWEG01000004">
    <property type="protein sequence ID" value="RHW41551.1"/>
    <property type="molecule type" value="Genomic_DNA"/>
</dbReference>
<accession>A0A417YWC0</accession>
<organism evidence="1 2">
    <name type="scientific">Neobacillus notoginsengisoli</name>
    <dbReference type="NCBI Taxonomy" id="1578198"/>
    <lineage>
        <taxon>Bacteria</taxon>
        <taxon>Bacillati</taxon>
        <taxon>Bacillota</taxon>
        <taxon>Bacilli</taxon>
        <taxon>Bacillales</taxon>
        <taxon>Bacillaceae</taxon>
        <taxon>Neobacillus</taxon>
    </lineage>
</organism>
<comment type="caution">
    <text evidence="1">The sequence shown here is derived from an EMBL/GenBank/DDBJ whole genome shotgun (WGS) entry which is preliminary data.</text>
</comment>
<evidence type="ECO:0000313" key="2">
    <source>
        <dbReference type="Proteomes" id="UP000284416"/>
    </source>
</evidence>
<keyword evidence="2" id="KW-1185">Reference proteome</keyword>
<evidence type="ECO:0000313" key="1">
    <source>
        <dbReference type="EMBL" id="RHW41551.1"/>
    </source>
</evidence>
<dbReference type="RefSeq" id="WP_118920135.1">
    <property type="nucleotide sequence ID" value="NZ_QWEG01000004.1"/>
</dbReference>
<dbReference type="Proteomes" id="UP000284416">
    <property type="component" value="Unassembled WGS sequence"/>
</dbReference>
<gene>
    <name evidence="1" type="ORF">D1B31_07460</name>
</gene>
<dbReference type="AlphaFoldDB" id="A0A417YWC0"/>
<protein>
    <submittedName>
        <fullName evidence="1">Uncharacterized protein</fullName>
    </submittedName>
</protein>
<name>A0A417YWC0_9BACI</name>
<sequence length="91" mass="9474">MAKIKKSQGSQQPPQNECPEGCCTGDEILCISIPCPISIVLLGLDLQLELPCIRLSSVNGLTAGQTQQVLAVLANLLGALGSISPTSIDEQ</sequence>
<proteinExistence type="predicted"/>